<dbReference type="SUPFAM" id="SSF55073">
    <property type="entry name" value="Nucleotide cyclase"/>
    <property type="match status" value="1"/>
</dbReference>
<name>A0A0F9UTK5_9ZZZZ</name>
<dbReference type="InterPro" id="IPR029787">
    <property type="entry name" value="Nucleotide_cyclase"/>
</dbReference>
<dbReference type="NCBIfam" id="TIGR00254">
    <property type="entry name" value="GGDEF"/>
    <property type="match status" value="1"/>
</dbReference>
<dbReference type="PANTHER" id="PTHR45138">
    <property type="entry name" value="REGULATORY COMPONENTS OF SENSORY TRANSDUCTION SYSTEM"/>
    <property type="match status" value="1"/>
</dbReference>
<reference evidence="2" key="1">
    <citation type="journal article" date="2015" name="Nature">
        <title>Complex archaea that bridge the gap between prokaryotes and eukaryotes.</title>
        <authorList>
            <person name="Spang A."/>
            <person name="Saw J.H."/>
            <person name="Jorgensen S.L."/>
            <person name="Zaremba-Niedzwiedzka K."/>
            <person name="Martijn J."/>
            <person name="Lind A.E."/>
            <person name="van Eijk R."/>
            <person name="Schleper C."/>
            <person name="Guy L."/>
            <person name="Ettema T.J."/>
        </authorList>
    </citation>
    <scope>NUCLEOTIDE SEQUENCE</scope>
</reference>
<evidence type="ECO:0000259" key="1">
    <source>
        <dbReference type="PROSITE" id="PS50887"/>
    </source>
</evidence>
<feature type="domain" description="GGDEF" evidence="1">
    <location>
        <begin position="380"/>
        <end position="511"/>
    </location>
</feature>
<dbReference type="GO" id="GO:0052621">
    <property type="term" value="F:diguanylate cyclase activity"/>
    <property type="evidence" value="ECO:0007669"/>
    <property type="project" value="TreeGrafter"/>
</dbReference>
<dbReference type="InterPro" id="IPR043128">
    <property type="entry name" value="Rev_trsase/Diguanyl_cyclase"/>
</dbReference>
<accession>A0A0F9UTK5</accession>
<dbReference type="PROSITE" id="PS50887">
    <property type="entry name" value="GGDEF"/>
    <property type="match status" value="1"/>
</dbReference>
<dbReference type="Pfam" id="PF00990">
    <property type="entry name" value="GGDEF"/>
    <property type="match status" value="1"/>
</dbReference>
<evidence type="ECO:0000313" key="2">
    <source>
        <dbReference type="EMBL" id="KKN64521.1"/>
    </source>
</evidence>
<gene>
    <name evidence="2" type="ORF">LCGC14_0490620</name>
</gene>
<sequence length="511" mass="57811">MSQRSNAADKKLKQAIDARMAVESARKHQVDILCDFAAKLSLSCKGLDIELDNRLAKFRSALNKGMSFEDLSPLVSETLILLKNQESIQQAQQRDLFNSVQNAGKQLQKTKGLPDETRRALRNLLDQEINNVQSTHGYIPLLDQLILFYHEALLTKQNPEVNKQRPAKQARAKKLLELANELILEEEATLQINSIKNSITESDTIDALLDVAIKIIEVVVKNISNERKSAQSFLVSLNQTLEDLHNSIVSTSRHSESMSVEFDSLNKSIELKIKNLNDQTQKATSISSLKELVDNELKSLSQDFLAKEKLERKDREMLSSSFNEINNRIGTLEGKLTTYKKRLNEQRFKSLLDGLTKLPNRAAFDERYDHEMHLFNVQPSDVTLAVIDVDHFKSINDRFGHTAGDITLQVISKALQKSVRKSDFIARYGGEEFVLLMPGVSLENATLPLDKVRKVIKNIPFKFREKQIEITISVGATQFKKGDTLLKAFDRADDALYEAKNSGRDRLCTSK</sequence>
<dbReference type="FunFam" id="3.30.70.270:FF:000001">
    <property type="entry name" value="Diguanylate cyclase domain protein"/>
    <property type="match status" value="1"/>
</dbReference>
<dbReference type="SMART" id="SM00267">
    <property type="entry name" value="GGDEF"/>
    <property type="match status" value="1"/>
</dbReference>
<dbReference type="Pfam" id="PF20975">
    <property type="entry name" value="DGCcoil"/>
    <property type="match status" value="1"/>
</dbReference>
<proteinExistence type="predicted"/>
<dbReference type="PANTHER" id="PTHR45138:SF9">
    <property type="entry name" value="DIGUANYLATE CYCLASE DGCM-RELATED"/>
    <property type="match status" value="1"/>
</dbReference>
<protein>
    <recommendedName>
        <fullName evidence="1">GGDEF domain-containing protein</fullName>
    </recommendedName>
</protein>
<organism evidence="2">
    <name type="scientific">marine sediment metagenome</name>
    <dbReference type="NCBI Taxonomy" id="412755"/>
    <lineage>
        <taxon>unclassified sequences</taxon>
        <taxon>metagenomes</taxon>
        <taxon>ecological metagenomes</taxon>
    </lineage>
</organism>
<dbReference type="InterPro" id="IPR048516">
    <property type="entry name" value="DGCcoil"/>
</dbReference>
<dbReference type="Gene3D" id="3.30.70.270">
    <property type="match status" value="1"/>
</dbReference>
<dbReference type="EMBL" id="LAZR01000552">
    <property type="protein sequence ID" value="KKN64521.1"/>
    <property type="molecule type" value="Genomic_DNA"/>
</dbReference>
<dbReference type="InterPro" id="IPR050469">
    <property type="entry name" value="Diguanylate_Cyclase"/>
</dbReference>
<comment type="caution">
    <text evidence="2">The sequence shown here is derived from an EMBL/GenBank/DDBJ whole genome shotgun (WGS) entry which is preliminary data.</text>
</comment>
<dbReference type="AlphaFoldDB" id="A0A0F9UTK5"/>
<dbReference type="CDD" id="cd01949">
    <property type="entry name" value="GGDEF"/>
    <property type="match status" value="1"/>
</dbReference>
<dbReference type="InterPro" id="IPR000160">
    <property type="entry name" value="GGDEF_dom"/>
</dbReference>